<dbReference type="InterPro" id="IPR043130">
    <property type="entry name" value="CDP-OH_PTrfase_TM_dom"/>
</dbReference>
<dbReference type="PANTHER" id="PTHR10414">
    <property type="entry name" value="ETHANOLAMINEPHOSPHOTRANSFERASE"/>
    <property type="match status" value="1"/>
</dbReference>
<comment type="subcellular location">
    <subcellularLocation>
        <location evidence="2">Endomembrane system</location>
        <topology evidence="2">Multi-pass membrane protein</topology>
    </subcellularLocation>
</comment>
<dbReference type="VEuPathDB" id="FungiDB:CTRG_05003"/>
<keyword evidence="16" id="KW-1185">Reference proteome</keyword>
<evidence type="ECO:0000313" key="16">
    <source>
        <dbReference type="Proteomes" id="UP000002037"/>
    </source>
</evidence>
<dbReference type="AlphaFoldDB" id="C5MG10"/>
<dbReference type="EMBL" id="GG692401">
    <property type="protein sequence ID" value="EER31273.1"/>
    <property type="molecule type" value="Genomic_DNA"/>
</dbReference>
<dbReference type="eggNOG" id="KOG2877">
    <property type="taxonomic scope" value="Eukaryota"/>
</dbReference>
<protein>
    <recommendedName>
        <fullName evidence="11">diacylglycerol cholinephosphotransferase</fullName>
        <ecNumber evidence="11">2.7.8.2</ecNumber>
    </recommendedName>
</protein>
<feature type="transmembrane region" description="Helical" evidence="14">
    <location>
        <begin position="264"/>
        <end position="284"/>
    </location>
</feature>
<reference evidence="15 16" key="1">
    <citation type="journal article" date="2009" name="Nature">
        <title>Evolution of pathogenicity and sexual reproduction in eight Candida genomes.</title>
        <authorList>
            <person name="Butler G."/>
            <person name="Rasmussen M.D."/>
            <person name="Lin M.F."/>
            <person name="Santos M.A."/>
            <person name="Sakthikumar S."/>
            <person name="Munro C.A."/>
            <person name="Rheinbay E."/>
            <person name="Grabherr M."/>
            <person name="Forche A."/>
            <person name="Reedy J.L."/>
            <person name="Agrafioti I."/>
            <person name="Arnaud M.B."/>
            <person name="Bates S."/>
            <person name="Brown A.J."/>
            <person name="Brunke S."/>
            <person name="Costanzo M.C."/>
            <person name="Fitzpatrick D.A."/>
            <person name="de Groot P.W."/>
            <person name="Harris D."/>
            <person name="Hoyer L.L."/>
            <person name="Hube B."/>
            <person name="Klis F.M."/>
            <person name="Kodira C."/>
            <person name="Lennard N."/>
            <person name="Logue M.E."/>
            <person name="Martin R."/>
            <person name="Neiman A.M."/>
            <person name="Nikolaou E."/>
            <person name="Quail M.A."/>
            <person name="Quinn J."/>
            <person name="Santos M.C."/>
            <person name="Schmitzberger F.F."/>
            <person name="Sherlock G."/>
            <person name="Shah P."/>
            <person name="Silverstein K.A."/>
            <person name="Skrzypek M.S."/>
            <person name="Soll D."/>
            <person name="Staggs R."/>
            <person name="Stansfield I."/>
            <person name="Stumpf M.P."/>
            <person name="Sudbery P.E."/>
            <person name="Srikantha T."/>
            <person name="Zeng Q."/>
            <person name="Berman J."/>
            <person name="Berriman M."/>
            <person name="Heitman J."/>
            <person name="Gow N.A."/>
            <person name="Lorenz M.C."/>
            <person name="Birren B.W."/>
            <person name="Kellis M."/>
            <person name="Cuomo C.A."/>
        </authorList>
    </citation>
    <scope>NUCLEOTIDE SEQUENCE [LARGE SCALE GENOMIC DNA]</scope>
    <source>
        <strain evidence="16">ATCC MYA-3404 / T1</strain>
    </source>
</reference>
<feature type="transmembrane region" description="Helical" evidence="14">
    <location>
        <begin position="296"/>
        <end position="316"/>
    </location>
</feature>
<evidence type="ECO:0000256" key="10">
    <source>
        <dbReference type="ARBA" id="ARBA00037890"/>
    </source>
</evidence>
<dbReference type="GO" id="GO:0004142">
    <property type="term" value="F:diacylglycerol cholinephosphotransferase activity"/>
    <property type="evidence" value="ECO:0007669"/>
    <property type="project" value="UniProtKB-EC"/>
</dbReference>
<feature type="transmembrane region" description="Helical" evidence="14">
    <location>
        <begin position="220"/>
        <end position="243"/>
    </location>
</feature>
<dbReference type="STRING" id="294747.C5MG10"/>
<comment type="similarity">
    <text evidence="3 13">Belongs to the CDP-alcohol phosphatidyltransferase class-I family.</text>
</comment>
<dbReference type="Proteomes" id="UP000002037">
    <property type="component" value="Unassembled WGS sequence"/>
</dbReference>
<accession>C5MG10</accession>
<keyword evidence="8" id="KW-0594">Phospholipid biosynthesis</keyword>
<dbReference type="HOGENOM" id="CLU_035066_5_2_1"/>
<dbReference type="InterPro" id="IPR000462">
    <property type="entry name" value="CDP-OH_P_trans"/>
</dbReference>
<dbReference type="GO" id="GO:0012505">
    <property type="term" value="C:endomembrane system"/>
    <property type="evidence" value="ECO:0007669"/>
    <property type="project" value="UniProtKB-SubCell"/>
</dbReference>
<evidence type="ECO:0000256" key="7">
    <source>
        <dbReference type="ARBA" id="ARBA00023136"/>
    </source>
</evidence>
<evidence type="ECO:0000256" key="9">
    <source>
        <dbReference type="ARBA" id="ARBA00023264"/>
    </source>
</evidence>
<dbReference type="GO" id="GO:0006654">
    <property type="term" value="P:phosphatidic acid biosynthetic process"/>
    <property type="evidence" value="ECO:0007669"/>
    <property type="project" value="EnsemblFungi"/>
</dbReference>
<keyword evidence="8" id="KW-0444">Lipid biosynthesis</keyword>
<dbReference type="PANTHER" id="PTHR10414:SF37">
    <property type="entry name" value="BB IN A BOXCAR, ISOFORM C"/>
    <property type="match status" value="1"/>
</dbReference>
<dbReference type="GO" id="GO:0016020">
    <property type="term" value="C:membrane"/>
    <property type="evidence" value="ECO:0007669"/>
    <property type="project" value="InterPro"/>
</dbReference>
<evidence type="ECO:0000313" key="15">
    <source>
        <dbReference type="EMBL" id="EER31273.1"/>
    </source>
</evidence>
<keyword evidence="9" id="KW-1208">Phospholipid metabolism</keyword>
<dbReference type="PIRSF" id="PIRSF015665">
    <property type="entry name" value="CHOPT"/>
    <property type="match status" value="1"/>
</dbReference>
<keyword evidence="6 14" id="KW-1133">Transmembrane helix</keyword>
<keyword evidence="4 13" id="KW-0808">Transferase</keyword>
<organism evidence="15 16">
    <name type="scientific">Candida tropicalis (strain ATCC MYA-3404 / T1)</name>
    <name type="common">Yeast</name>
    <dbReference type="NCBI Taxonomy" id="294747"/>
    <lineage>
        <taxon>Eukaryota</taxon>
        <taxon>Fungi</taxon>
        <taxon>Dikarya</taxon>
        <taxon>Ascomycota</taxon>
        <taxon>Saccharomycotina</taxon>
        <taxon>Pichiomycetes</taxon>
        <taxon>Debaryomycetaceae</taxon>
        <taxon>Candida/Lodderomyces clade</taxon>
        <taxon>Candida</taxon>
    </lineage>
</organism>
<dbReference type="PROSITE" id="PS00379">
    <property type="entry name" value="CDP_ALCOHOL_P_TRANSF"/>
    <property type="match status" value="1"/>
</dbReference>
<evidence type="ECO:0000256" key="11">
    <source>
        <dbReference type="ARBA" id="ARBA00038987"/>
    </source>
</evidence>
<keyword evidence="8" id="KW-0443">Lipid metabolism</keyword>
<sequence>MGIFIPANKLHNLKLYKYSSEDHSIISKYILKKWWNWFVQIFPLWMAPNVITLLGLFFIIGNLLCVFYYDPYLNETQPTWCYFFYAFGLFMYQTFDGCDGAHARRTKQSGPLGELFDHSIDAINTTFGSIVFASVLKMGYGGLFLLSQFASVCNFYCSTWEEYHTHTLFLSKFSGPVEGILMICVVYIITGILGPDIWTINLFELNLTSLGYDYVQIDTSIIYVVIGLASLYFNIASAMSNVAKYYKNKEHTSNKLANKETAEAYHGLYPFFIYYGFIVLYIWIYPQVLSDYGFPLIISIGCTIAFSVGRIILAHLTLQEFPYIQYPMIIPIVQLFISKFLIGFYGYGTAKVLHAVSWLGCGVTLGIHSIFVADIIYEITNYLDIYALSIKHKKVH</sequence>
<feature type="transmembrane region" description="Helical" evidence="14">
    <location>
        <begin position="353"/>
        <end position="377"/>
    </location>
</feature>
<gene>
    <name evidence="15" type="ORF">CTRG_05003</name>
</gene>
<evidence type="ECO:0000256" key="5">
    <source>
        <dbReference type="ARBA" id="ARBA00022692"/>
    </source>
</evidence>
<feature type="transmembrane region" description="Helical" evidence="14">
    <location>
        <begin position="179"/>
        <end position="200"/>
    </location>
</feature>
<evidence type="ECO:0000256" key="3">
    <source>
        <dbReference type="ARBA" id="ARBA00010441"/>
    </source>
</evidence>
<feature type="transmembrane region" description="Helical" evidence="14">
    <location>
        <begin position="328"/>
        <end position="347"/>
    </location>
</feature>
<dbReference type="Pfam" id="PF01066">
    <property type="entry name" value="CDP-OH_P_transf"/>
    <property type="match status" value="1"/>
</dbReference>
<comment type="pathway">
    <text evidence="10">Phospholipid metabolism; phosphatidylcholine biosynthesis; phosphatidylcholine from phosphocholine: step 2/2.</text>
</comment>
<dbReference type="EC" id="2.7.8.2" evidence="11"/>
<dbReference type="GeneID" id="8299077"/>
<evidence type="ECO:0000256" key="13">
    <source>
        <dbReference type="RuleBase" id="RU003750"/>
    </source>
</evidence>
<dbReference type="FunFam" id="1.20.120.1760:FF:000012">
    <property type="entry name" value="sn-1,2-diacylglycerol cholinephosphotransferase"/>
    <property type="match status" value="1"/>
</dbReference>
<evidence type="ECO:0000256" key="12">
    <source>
        <dbReference type="ARBA" id="ARBA00051857"/>
    </source>
</evidence>
<evidence type="ECO:0000256" key="2">
    <source>
        <dbReference type="ARBA" id="ARBA00004127"/>
    </source>
</evidence>
<dbReference type="KEGG" id="ctp:CTRG_05003"/>
<dbReference type="GO" id="GO:0101026">
    <property type="term" value="P:mitotic nuclear membrane biogenesis"/>
    <property type="evidence" value="ECO:0007669"/>
    <property type="project" value="EnsemblFungi"/>
</dbReference>
<evidence type="ECO:0000256" key="8">
    <source>
        <dbReference type="ARBA" id="ARBA00023209"/>
    </source>
</evidence>
<name>C5MG10_CANTT</name>
<feature type="transmembrane region" description="Helical" evidence="14">
    <location>
        <begin position="44"/>
        <end position="67"/>
    </location>
</feature>
<comment type="catalytic activity">
    <reaction evidence="12">
        <text>CDP-N,N-dimethylethanolamine + a 1,2-diacyl-sn-glycerol = a 1,2-diacyl-sn-glycero-3-phospho-N,N-dimethylethanolamine + CMP + H(+)</text>
        <dbReference type="Rhea" id="RHEA:33775"/>
        <dbReference type="ChEBI" id="CHEBI:15378"/>
        <dbReference type="ChEBI" id="CHEBI:17815"/>
        <dbReference type="ChEBI" id="CHEBI:60377"/>
        <dbReference type="ChEBI" id="CHEBI:64572"/>
        <dbReference type="ChEBI" id="CHEBI:65117"/>
    </reaction>
    <physiologicalReaction direction="left-to-right" evidence="12">
        <dbReference type="Rhea" id="RHEA:33776"/>
    </physiologicalReaction>
</comment>
<keyword evidence="7 14" id="KW-0472">Membrane</keyword>
<evidence type="ECO:0000256" key="6">
    <source>
        <dbReference type="ARBA" id="ARBA00022989"/>
    </source>
</evidence>
<dbReference type="Gene3D" id="1.20.120.1760">
    <property type="match status" value="1"/>
</dbReference>
<dbReference type="InterPro" id="IPR048254">
    <property type="entry name" value="CDP_ALCOHOL_P_TRANSF_CS"/>
</dbReference>
<dbReference type="OrthoDB" id="196717at2759"/>
<evidence type="ECO:0000256" key="4">
    <source>
        <dbReference type="ARBA" id="ARBA00022679"/>
    </source>
</evidence>
<evidence type="ECO:0000256" key="14">
    <source>
        <dbReference type="SAM" id="Phobius"/>
    </source>
</evidence>
<proteinExistence type="inferred from homology"/>
<comment type="cofactor">
    <cofactor evidence="1">
        <name>Mg(2+)</name>
        <dbReference type="ChEBI" id="CHEBI:18420"/>
    </cofactor>
</comment>
<keyword evidence="5 14" id="KW-0812">Transmembrane</keyword>
<evidence type="ECO:0000256" key="1">
    <source>
        <dbReference type="ARBA" id="ARBA00001946"/>
    </source>
</evidence>
<dbReference type="RefSeq" id="XP_002550705.1">
    <property type="nucleotide sequence ID" value="XM_002550659.1"/>
</dbReference>
<dbReference type="InterPro" id="IPR014472">
    <property type="entry name" value="CHOPT"/>
</dbReference>
<feature type="transmembrane region" description="Helical" evidence="14">
    <location>
        <begin position="79"/>
        <end position="95"/>
    </location>
</feature>